<protein>
    <submittedName>
        <fullName evidence="1">Uncharacterized protein</fullName>
    </submittedName>
</protein>
<proteinExistence type="predicted"/>
<dbReference type="HOGENOM" id="CLU_1986846_0_0_1"/>
<dbReference type="EMBL" id="AHHD01000773">
    <property type="protein sequence ID" value="EKG09118.1"/>
    <property type="molecule type" value="Genomic_DNA"/>
</dbReference>
<feature type="non-terminal residue" evidence="1">
    <location>
        <position position="126"/>
    </location>
</feature>
<sequence length="126" mass="13618">MNLLYVTTAVATLAQGITAQIHTIGVSRVFCSGDRFVEDYASFQGLWRTIPRDYKDSYVARPEVENTCWNASANSGSSSFCLNAPAGYTVNKLGMKAIVAAVYDSCKLGGNNTLTEPPQPCPLDDE</sequence>
<organism evidence="1 2">
    <name type="scientific">Macrophomina phaseolina (strain MS6)</name>
    <name type="common">Charcoal rot fungus</name>
    <dbReference type="NCBI Taxonomy" id="1126212"/>
    <lineage>
        <taxon>Eukaryota</taxon>
        <taxon>Fungi</taxon>
        <taxon>Dikarya</taxon>
        <taxon>Ascomycota</taxon>
        <taxon>Pezizomycotina</taxon>
        <taxon>Dothideomycetes</taxon>
        <taxon>Dothideomycetes incertae sedis</taxon>
        <taxon>Botryosphaeriales</taxon>
        <taxon>Botryosphaeriaceae</taxon>
        <taxon>Macrophomina</taxon>
    </lineage>
</organism>
<name>K2R4K2_MACPH</name>
<reference evidence="1 2" key="1">
    <citation type="journal article" date="2012" name="BMC Genomics">
        <title>Tools to kill: Genome of one of the most destructive plant pathogenic fungi Macrophomina phaseolina.</title>
        <authorList>
            <person name="Islam M.S."/>
            <person name="Haque M.S."/>
            <person name="Islam M.M."/>
            <person name="Emdad E.M."/>
            <person name="Halim A."/>
            <person name="Hossen Q.M.M."/>
            <person name="Hossain M.Z."/>
            <person name="Ahmed B."/>
            <person name="Rahim S."/>
            <person name="Rahman M.S."/>
            <person name="Alam M.M."/>
            <person name="Hou S."/>
            <person name="Wan X."/>
            <person name="Saito J.A."/>
            <person name="Alam M."/>
        </authorList>
    </citation>
    <scope>NUCLEOTIDE SEQUENCE [LARGE SCALE GENOMIC DNA]</scope>
    <source>
        <strain evidence="1 2">MS6</strain>
    </source>
</reference>
<dbReference type="AlphaFoldDB" id="K2R4K2"/>
<comment type="caution">
    <text evidence="1">The sequence shown here is derived from an EMBL/GenBank/DDBJ whole genome shotgun (WGS) entry which is preliminary data.</text>
</comment>
<dbReference type="InParanoid" id="K2R4K2"/>
<gene>
    <name evidence="1" type="ORF">MPH_13893</name>
</gene>
<accession>K2R4K2</accession>
<evidence type="ECO:0000313" key="2">
    <source>
        <dbReference type="Proteomes" id="UP000007129"/>
    </source>
</evidence>
<evidence type="ECO:0000313" key="1">
    <source>
        <dbReference type="EMBL" id="EKG09118.1"/>
    </source>
</evidence>
<dbReference type="VEuPathDB" id="FungiDB:MPH_13893"/>
<dbReference type="Proteomes" id="UP000007129">
    <property type="component" value="Unassembled WGS sequence"/>
</dbReference>